<dbReference type="CDD" id="cd00086">
    <property type="entry name" value="homeodomain"/>
    <property type="match status" value="1"/>
</dbReference>
<evidence type="ECO:0000256" key="5">
    <source>
        <dbReference type="ARBA" id="ARBA00023155"/>
    </source>
</evidence>
<dbReference type="SUPFAM" id="SSF46689">
    <property type="entry name" value="Homeodomain-like"/>
    <property type="match status" value="1"/>
</dbReference>
<dbReference type="GO" id="GO:0099402">
    <property type="term" value="P:plant organ development"/>
    <property type="evidence" value="ECO:0007669"/>
    <property type="project" value="InterPro"/>
</dbReference>
<comment type="subcellular location">
    <subcellularLocation>
        <location evidence="1 9 10">Nucleus</location>
    </subcellularLocation>
</comment>
<comment type="similarity">
    <text evidence="8">Belongs to the WUS homeobox family.</text>
</comment>
<feature type="compositionally biased region" description="Low complexity" evidence="11">
    <location>
        <begin position="1"/>
        <end position="13"/>
    </location>
</feature>
<reference evidence="13" key="2">
    <citation type="journal article" date="2024" name="Plant">
        <title>Genomic evolution and insights into agronomic trait innovations of Sesamum species.</title>
        <authorList>
            <person name="Miao H."/>
            <person name="Wang L."/>
            <person name="Qu L."/>
            <person name="Liu H."/>
            <person name="Sun Y."/>
            <person name="Le M."/>
            <person name="Wang Q."/>
            <person name="Wei S."/>
            <person name="Zheng Y."/>
            <person name="Lin W."/>
            <person name="Duan Y."/>
            <person name="Cao H."/>
            <person name="Xiong S."/>
            <person name="Wang X."/>
            <person name="Wei L."/>
            <person name="Li C."/>
            <person name="Ma Q."/>
            <person name="Ju M."/>
            <person name="Zhao R."/>
            <person name="Li G."/>
            <person name="Mu C."/>
            <person name="Tian Q."/>
            <person name="Mei H."/>
            <person name="Zhang T."/>
            <person name="Gao T."/>
            <person name="Zhang H."/>
        </authorList>
    </citation>
    <scope>NUCLEOTIDE SEQUENCE</scope>
    <source>
        <strain evidence="13">3651</strain>
    </source>
</reference>
<keyword evidence="14" id="KW-1185">Reference proteome</keyword>
<dbReference type="InterPro" id="IPR009057">
    <property type="entry name" value="Homeodomain-like_sf"/>
</dbReference>
<keyword evidence="7 9" id="KW-0539">Nucleus</keyword>
<protein>
    <submittedName>
        <fullName evidence="13">Protein WUSCHEL</fullName>
    </submittedName>
</protein>
<evidence type="ECO:0000256" key="6">
    <source>
        <dbReference type="ARBA" id="ARBA00023163"/>
    </source>
</evidence>
<dbReference type="EMBL" id="JACGWO010000010">
    <property type="protein sequence ID" value="KAK4416812.1"/>
    <property type="molecule type" value="Genomic_DNA"/>
</dbReference>
<dbReference type="Proteomes" id="UP001293254">
    <property type="component" value="Unassembled WGS sequence"/>
</dbReference>
<dbReference type="SMART" id="SM00389">
    <property type="entry name" value="HOX"/>
    <property type="match status" value="1"/>
</dbReference>
<sequence length="284" mass="32104">MEPHQQAQQQQQANDQEGGGKSSSSFLCRQSSTRWTPTTDQIRILKDLYYNNGVRSPTAEQIQRISAKLRQYGKIEGKNVFYWFQNHKARERQKKRFTADIPMHRPNTTPHCWKNEPDHQFLSPIYNKFSNISTPPPGNNFPSSSASSAAAGLLTVGNYGYGSVAMEKSFRECSINPSSNGGGQNFAWIGVDPYSSAYPFLEKRKYTYNNAHQTLEEEEDDDAPPEIETLPLFPMHGDTIKQENDYYNGWHHRPDDDGESAGGARASLELSLNSYAARFPTPLE</sequence>
<name>A0AAE1XRR2_9LAMI</name>
<dbReference type="PROSITE" id="PS50071">
    <property type="entry name" value="HOMEOBOX_2"/>
    <property type="match status" value="1"/>
</dbReference>
<evidence type="ECO:0000256" key="3">
    <source>
        <dbReference type="ARBA" id="ARBA00023015"/>
    </source>
</evidence>
<evidence type="ECO:0000256" key="11">
    <source>
        <dbReference type="SAM" id="MobiDB-lite"/>
    </source>
</evidence>
<evidence type="ECO:0000256" key="2">
    <source>
        <dbReference type="ARBA" id="ARBA00022473"/>
    </source>
</evidence>
<gene>
    <name evidence="13" type="ORF">Salat_2506700</name>
</gene>
<keyword evidence="4 9" id="KW-0238">DNA-binding</keyword>
<dbReference type="InterPro" id="IPR001356">
    <property type="entry name" value="HD"/>
</dbReference>
<evidence type="ECO:0000313" key="13">
    <source>
        <dbReference type="EMBL" id="KAK4416812.1"/>
    </source>
</evidence>
<comment type="caution">
    <text evidence="13">The sequence shown here is derived from an EMBL/GenBank/DDBJ whole genome shotgun (WGS) entry which is preliminary data.</text>
</comment>
<evidence type="ECO:0000256" key="4">
    <source>
        <dbReference type="ARBA" id="ARBA00023125"/>
    </source>
</evidence>
<keyword evidence="6" id="KW-0804">Transcription</keyword>
<evidence type="ECO:0000256" key="8">
    <source>
        <dbReference type="ARBA" id="ARBA00024040"/>
    </source>
</evidence>
<feature type="DNA-binding region" description="Homeobox" evidence="9">
    <location>
        <begin position="30"/>
        <end position="95"/>
    </location>
</feature>
<organism evidence="13 14">
    <name type="scientific">Sesamum alatum</name>
    <dbReference type="NCBI Taxonomy" id="300844"/>
    <lineage>
        <taxon>Eukaryota</taxon>
        <taxon>Viridiplantae</taxon>
        <taxon>Streptophyta</taxon>
        <taxon>Embryophyta</taxon>
        <taxon>Tracheophyta</taxon>
        <taxon>Spermatophyta</taxon>
        <taxon>Magnoliopsida</taxon>
        <taxon>eudicotyledons</taxon>
        <taxon>Gunneridae</taxon>
        <taxon>Pentapetalae</taxon>
        <taxon>asterids</taxon>
        <taxon>lamiids</taxon>
        <taxon>Lamiales</taxon>
        <taxon>Pedaliaceae</taxon>
        <taxon>Sesamum</taxon>
    </lineage>
</organism>
<keyword evidence="3" id="KW-0805">Transcription regulation</keyword>
<dbReference type="PANTHER" id="PTHR45940">
    <property type="entry name" value="WUSCHEL-RELATED HOMEOBOX 1-RELATED"/>
    <property type="match status" value="1"/>
</dbReference>
<feature type="region of interest" description="Disordered" evidence="11">
    <location>
        <begin position="245"/>
        <end position="265"/>
    </location>
</feature>
<keyword evidence="2" id="KW-0217">Developmental protein</keyword>
<proteinExistence type="inferred from homology"/>
<feature type="compositionally biased region" description="Polar residues" evidence="11">
    <location>
        <begin position="22"/>
        <end position="32"/>
    </location>
</feature>
<dbReference type="GO" id="GO:0003677">
    <property type="term" value="F:DNA binding"/>
    <property type="evidence" value="ECO:0007669"/>
    <property type="project" value="UniProtKB-UniRule"/>
</dbReference>
<dbReference type="InterPro" id="IPR044555">
    <property type="entry name" value="WUSCHEL-like"/>
</dbReference>
<reference evidence="13" key="1">
    <citation type="submission" date="2020-06" db="EMBL/GenBank/DDBJ databases">
        <authorList>
            <person name="Li T."/>
            <person name="Hu X."/>
            <person name="Zhang T."/>
            <person name="Song X."/>
            <person name="Zhang H."/>
            <person name="Dai N."/>
            <person name="Sheng W."/>
            <person name="Hou X."/>
            <person name="Wei L."/>
        </authorList>
    </citation>
    <scope>NUCLEOTIDE SEQUENCE</scope>
    <source>
        <strain evidence="13">3651</strain>
        <tissue evidence="13">Leaf</tissue>
    </source>
</reference>
<dbReference type="AlphaFoldDB" id="A0AAE1XRR2"/>
<evidence type="ECO:0000256" key="9">
    <source>
        <dbReference type="PROSITE-ProRule" id="PRU00108"/>
    </source>
</evidence>
<dbReference type="Gene3D" id="1.10.10.60">
    <property type="entry name" value="Homeodomain-like"/>
    <property type="match status" value="1"/>
</dbReference>
<evidence type="ECO:0000259" key="12">
    <source>
        <dbReference type="PROSITE" id="PS50071"/>
    </source>
</evidence>
<evidence type="ECO:0000313" key="14">
    <source>
        <dbReference type="Proteomes" id="UP001293254"/>
    </source>
</evidence>
<evidence type="ECO:0000256" key="10">
    <source>
        <dbReference type="RuleBase" id="RU000682"/>
    </source>
</evidence>
<dbReference type="GO" id="GO:0003700">
    <property type="term" value="F:DNA-binding transcription factor activity"/>
    <property type="evidence" value="ECO:0007669"/>
    <property type="project" value="InterPro"/>
</dbReference>
<evidence type="ECO:0000256" key="1">
    <source>
        <dbReference type="ARBA" id="ARBA00004123"/>
    </source>
</evidence>
<feature type="domain" description="Homeobox" evidence="12">
    <location>
        <begin position="28"/>
        <end position="94"/>
    </location>
</feature>
<dbReference type="Pfam" id="PF00046">
    <property type="entry name" value="Homeodomain"/>
    <property type="match status" value="1"/>
</dbReference>
<feature type="region of interest" description="Disordered" evidence="11">
    <location>
        <begin position="1"/>
        <end position="32"/>
    </location>
</feature>
<evidence type="ECO:0000256" key="7">
    <source>
        <dbReference type="ARBA" id="ARBA00023242"/>
    </source>
</evidence>
<accession>A0AAE1XRR2</accession>
<keyword evidence="5 9" id="KW-0371">Homeobox</keyword>
<dbReference type="PANTHER" id="PTHR45940:SF2">
    <property type="entry name" value="WUSCHEL-RELATED HOMEOBOX 1"/>
    <property type="match status" value="1"/>
</dbReference>
<dbReference type="GO" id="GO:0005634">
    <property type="term" value="C:nucleus"/>
    <property type="evidence" value="ECO:0007669"/>
    <property type="project" value="UniProtKB-SubCell"/>
</dbReference>